<sequence length="88" mass="9224">MYETINQGTLLLLGTTLIEQESSEFSLYPDSMTDTGTAGHSPKKCGVTQVEGGFDGQGFAVGVIRMGCPTEFGSGVESVCNDGLLGWV</sequence>
<name>A0A2K3NNT1_TRIPR</name>
<gene>
    <name evidence="1" type="ORF">L195_g001105</name>
</gene>
<reference evidence="1 2" key="1">
    <citation type="journal article" date="2014" name="Am. J. Bot.">
        <title>Genome assembly and annotation for red clover (Trifolium pratense; Fabaceae).</title>
        <authorList>
            <person name="Istvanek J."/>
            <person name="Jaros M."/>
            <person name="Krenek A."/>
            <person name="Repkova J."/>
        </authorList>
    </citation>
    <scope>NUCLEOTIDE SEQUENCE [LARGE SCALE GENOMIC DNA]</scope>
    <source>
        <strain evidence="2">cv. Tatra</strain>
        <tissue evidence="1">Young leaves</tissue>
    </source>
</reference>
<dbReference type="EMBL" id="ASHM01000426">
    <property type="protein sequence ID" value="PNY04679.1"/>
    <property type="molecule type" value="Genomic_DNA"/>
</dbReference>
<reference evidence="1 2" key="2">
    <citation type="journal article" date="2017" name="Front. Plant Sci.">
        <title>Gene Classification and Mining of Molecular Markers Useful in Red Clover (Trifolium pratense) Breeding.</title>
        <authorList>
            <person name="Istvanek J."/>
            <person name="Dluhosova J."/>
            <person name="Dluhos P."/>
            <person name="Patkova L."/>
            <person name="Nedelnik J."/>
            <person name="Repkova J."/>
        </authorList>
    </citation>
    <scope>NUCLEOTIDE SEQUENCE [LARGE SCALE GENOMIC DNA]</scope>
    <source>
        <strain evidence="2">cv. Tatra</strain>
        <tissue evidence="1">Young leaves</tissue>
    </source>
</reference>
<accession>A0A2K3NNT1</accession>
<dbReference type="Proteomes" id="UP000236291">
    <property type="component" value="Unassembled WGS sequence"/>
</dbReference>
<evidence type="ECO:0000313" key="1">
    <source>
        <dbReference type="EMBL" id="PNY04679.1"/>
    </source>
</evidence>
<organism evidence="1 2">
    <name type="scientific">Trifolium pratense</name>
    <name type="common">Red clover</name>
    <dbReference type="NCBI Taxonomy" id="57577"/>
    <lineage>
        <taxon>Eukaryota</taxon>
        <taxon>Viridiplantae</taxon>
        <taxon>Streptophyta</taxon>
        <taxon>Embryophyta</taxon>
        <taxon>Tracheophyta</taxon>
        <taxon>Spermatophyta</taxon>
        <taxon>Magnoliopsida</taxon>
        <taxon>eudicotyledons</taxon>
        <taxon>Gunneridae</taxon>
        <taxon>Pentapetalae</taxon>
        <taxon>rosids</taxon>
        <taxon>fabids</taxon>
        <taxon>Fabales</taxon>
        <taxon>Fabaceae</taxon>
        <taxon>Papilionoideae</taxon>
        <taxon>50 kb inversion clade</taxon>
        <taxon>NPAAA clade</taxon>
        <taxon>Hologalegina</taxon>
        <taxon>IRL clade</taxon>
        <taxon>Trifolieae</taxon>
        <taxon>Trifolium</taxon>
    </lineage>
</organism>
<dbReference type="AlphaFoldDB" id="A0A2K3NNT1"/>
<comment type="caution">
    <text evidence="1">The sequence shown here is derived from an EMBL/GenBank/DDBJ whole genome shotgun (WGS) entry which is preliminary data.</text>
</comment>
<evidence type="ECO:0000313" key="2">
    <source>
        <dbReference type="Proteomes" id="UP000236291"/>
    </source>
</evidence>
<protein>
    <submittedName>
        <fullName evidence="1">Uncharacterized protein</fullName>
    </submittedName>
</protein>
<proteinExistence type="predicted"/>